<evidence type="ECO:0000313" key="2">
    <source>
        <dbReference type="EMBL" id="KAH8041675.1"/>
    </source>
</evidence>
<evidence type="ECO:0000256" key="1">
    <source>
        <dbReference type="SAM" id="MobiDB-lite"/>
    </source>
</evidence>
<accession>A0A9J6F4P2</accession>
<feature type="compositionally biased region" description="Polar residues" evidence="1">
    <location>
        <begin position="148"/>
        <end position="159"/>
    </location>
</feature>
<feature type="compositionally biased region" description="Polar residues" evidence="1">
    <location>
        <begin position="170"/>
        <end position="188"/>
    </location>
</feature>
<feature type="region of interest" description="Disordered" evidence="1">
    <location>
        <begin position="138"/>
        <end position="188"/>
    </location>
</feature>
<protein>
    <submittedName>
        <fullName evidence="2">Uncharacterized protein</fullName>
    </submittedName>
</protein>
<keyword evidence="3" id="KW-1185">Reference proteome</keyword>
<comment type="caution">
    <text evidence="2">The sequence shown here is derived from an EMBL/GenBank/DDBJ whole genome shotgun (WGS) entry which is preliminary data.</text>
</comment>
<dbReference type="Proteomes" id="UP000821866">
    <property type="component" value="Chromosome 1"/>
</dbReference>
<reference evidence="2" key="1">
    <citation type="journal article" date="2020" name="Cell">
        <title>Large-Scale Comparative Analyses of Tick Genomes Elucidate Their Genetic Diversity and Vector Capacities.</title>
        <authorList>
            <consortium name="Tick Genome and Microbiome Consortium (TIGMIC)"/>
            <person name="Jia N."/>
            <person name="Wang J."/>
            <person name="Shi W."/>
            <person name="Du L."/>
            <person name="Sun Y."/>
            <person name="Zhan W."/>
            <person name="Jiang J.F."/>
            <person name="Wang Q."/>
            <person name="Zhang B."/>
            <person name="Ji P."/>
            <person name="Bell-Sakyi L."/>
            <person name="Cui X.M."/>
            <person name="Yuan T.T."/>
            <person name="Jiang B.G."/>
            <person name="Yang W.F."/>
            <person name="Lam T.T."/>
            <person name="Chang Q.C."/>
            <person name="Ding S.J."/>
            <person name="Wang X.J."/>
            <person name="Zhu J.G."/>
            <person name="Ruan X.D."/>
            <person name="Zhao L."/>
            <person name="Wei J.T."/>
            <person name="Ye R.Z."/>
            <person name="Que T.C."/>
            <person name="Du C.H."/>
            <person name="Zhou Y.H."/>
            <person name="Cheng J.X."/>
            <person name="Dai P.F."/>
            <person name="Guo W.B."/>
            <person name="Han X.H."/>
            <person name="Huang E.J."/>
            <person name="Li L.F."/>
            <person name="Wei W."/>
            <person name="Gao Y.C."/>
            <person name="Liu J.Z."/>
            <person name="Shao H.Z."/>
            <person name="Wang X."/>
            <person name="Wang C.C."/>
            <person name="Yang T.C."/>
            <person name="Huo Q.B."/>
            <person name="Li W."/>
            <person name="Chen H.Y."/>
            <person name="Chen S.E."/>
            <person name="Zhou L.G."/>
            <person name="Ni X.B."/>
            <person name="Tian J.H."/>
            <person name="Sheng Y."/>
            <person name="Liu T."/>
            <person name="Pan Y.S."/>
            <person name="Xia L.Y."/>
            <person name="Li J."/>
            <person name="Zhao F."/>
            <person name="Cao W.C."/>
        </authorList>
    </citation>
    <scope>NUCLEOTIDE SEQUENCE</scope>
    <source>
        <strain evidence="2">Rmic-2018</strain>
    </source>
</reference>
<name>A0A9J6F4P2_RHIMP</name>
<proteinExistence type="predicted"/>
<reference evidence="2" key="2">
    <citation type="submission" date="2021-09" db="EMBL/GenBank/DDBJ databases">
        <authorList>
            <person name="Jia N."/>
            <person name="Wang J."/>
            <person name="Shi W."/>
            <person name="Du L."/>
            <person name="Sun Y."/>
            <person name="Zhan W."/>
            <person name="Jiang J."/>
            <person name="Wang Q."/>
            <person name="Zhang B."/>
            <person name="Ji P."/>
            <person name="Sakyi L.B."/>
            <person name="Cui X."/>
            <person name="Yuan T."/>
            <person name="Jiang B."/>
            <person name="Yang W."/>
            <person name="Lam T.T.-Y."/>
            <person name="Chang Q."/>
            <person name="Ding S."/>
            <person name="Wang X."/>
            <person name="Zhu J."/>
            <person name="Ruan X."/>
            <person name="Zhao L."/>
            <person name="Wei J."/>
            <person name="Que T."/>
            <person name="Du C."/>
            <person name="Cheng J."/>
            <person name="Dai P."/>
            <person name="Han X."/>
            <person name="Huang E."/>
            <person name="Gao Y."/>
            <person name="Liu J."/>
            <person name="Shao H."/>
            <person name="Ye R."/>
            <person name="Li L."/>
            <person name="Wei W."/>
            <person name="Wang X."/>
            <person name="Wang C."/>
            <person name="Huo Q."/>
            <person name="Li W."/>
            <person name="Guo W."/>
            <person name="Chen H."/>
            <person name="Chen S."/>
            <person name="Zhou L."/>
            <person name="Zhou L."/>
            <person name="Ni X."/>
            <person name="Tian J."/>
            <person name="Zhou Y."/>
            <person name="Sheng Y."/>
            <person name="Liu T."/>
            <person name="Pan Y."/>
            <person name="Xia L."/>
            <person name="Li J."/>
            <person name="Zhao F."/>
            <person name="Cao W."/>
        </authorList>
    </citation>
    <scope>NUCLEOTIDE SEQUENCE</scope>
    <source>
        <strain evidence="2">Rmic-2018</strain>
        <tissue evidence="2">Larvae</tissue>
    </source>
</reference>
<dbReference type="AlphaFoldDB" id="A0A9J6F4P2"/>
<organism evidence="2 3">
    <name type="scientific">Rhipicephalus microplus</name>
    <name type="common">Cattle tick</name>
    <name type="synonym">Boophilus microplus</name>
    <dbReference type="NCBI Taxonomy" id="6941"/>
    <lineage>
        <taxon>Eukaryota</taxon>
        <taxon>Metazoa</taxon>
        <taxon>Ecdysozoa</taxon>
        <taxon>Arthropoda</taxon>
        <taxon>Chelicerata</taxon>
        <taxon>Arachnida</taxon>
        <taxon>Acari</taxon>
        <taxon>Parasitiformes</taxon>
        <taxon>Ixodida</taxon>
        <taxon>Ixodoidea</taxon>
        <taxon>Ixodidae</taxon>
        <taxon>Rhipicephalinae</taxon>
        <taxon>Rhipicephalus</taxon>
        <taxon>Boophilus</taxon>
    </lineage>
</organism>
<dbReference type="EMBL" id="JABSTU010000001">
    <property type="protein sequence ID" value="KAH8041675.1"/>
    <property type="molecule type" value="Genomic_DNA"/>
</dbReference>
<sequence length="188" mass="20919">MHRSTWPRSRKRRNSLVCPAHLTPTTHVNVALLASFERASFRLALPPKTNLQCFSERAISDKKKRKNHVISLAHSDHASERHPVTGEHGPTTLAITRMRSLPCSFTAIPKCFSIGIEMPSRARKLRMAHKLGKWCKKRASHTPEESSKSAADTSAQPSGTVYRPTPRCRSPTQRQPPIATASSSGHML</sequence>
<gene>
    <name evidence="2" type="ORF">HPB51_017477</name>
</gene>
<evidence type="ECO:0000313" key="3">
    <source>
        <dbReference type="Proteomes" id="UP000821866"/>
    </source>
</evidence>